<proteinExistence type="predicted"/>
<keyword evidence="3" id="KW-1185">Reference proteome</keyword>
<sequence length="326" mass="38655">MNLLLLSEYIQLKIFSNVDSKSLFNVKLTCRRFYLIIEKNIHKMKRPKLCYIKLISNHINYIKKPIRIQYKICNQSEETFCYHSSVHDRKVCFVDMVEYEKFLYNCDLTMLCHIQLDYHENTDFIKLFNNCYDGNEYVESVVINNSAKISKRNNRDILNFIYKVKNTNSMVLKKVILNNQIHENYEFPVFSKLKYLQIEQIGNHCCITRNSILSLINNSKNEFTLNFISNNINFVKEISRCFADNVGSHTKYICAEKSFEVILCLHKNFTLSRSSFFKNILENNNFSVENTNIENFDCVYIGRKKCCFSSTSSLIELRFCIFNIYV</sequence>
<dbReference type="SUPFAM" id="SSF81383">
    <property type="entry name" value="F-box domain"/>
    <property type="match status" value="1"/>
</dbReference>
<reference evidence="2 3" key="1">
    <citation type="submission" date="2014-09" db="EMBL/GenBank/DDBJ databases">
        <authorList>
            <person name="Martin A.A."/>
        </authorList>
    </citation>
    <scope>NUCLEOTIDE SEQUENCE</scope>
    <source>
        <strain evidence="3">ED321</strain>
        <strain evidence="2">ED321 Heterogonic</strain>
    </source>
</reference>
<evidence type="ECO:0000313" key="4">
    <source>
        <dbReference type="WBParaSite" id="SRAE_2000046800.1"/>
    </source>
</evidence>
<name>A0A090L7T6_STRRB</name>
<dbReference type="Proteomes" id="UP000035682">
    <property type="component" value="Unplaced"/>
</dbReference>
<evidence type="ECO:0000259" key="1">
    <source>
        <dbReference type="PROSITE" id="PS50181"/>
    </source>
</evidence>
<feature type="domain" description="F-box" evidence="1">
    <location>
        <begin position="1"/>
        <end position="54"/>
    </location>
</feature>
<dbReference type="EMBL" id="LN609529">
    <property type="protein sequence ID" value="CEF65792.1"/>
    <property type="molecule type" value="Genomic_DNA"/>
</dbReference>
<dbReference type="InterPro" id="IPR001810">
    <property type="entry name" value="F-box_dom"/>
</dbReference>
<protein>
    <submittedName>
        <fullName evidence="2 4">F-box domain-containing protein</fullName>
    </submittedName>
</protein>
<dbReference type="InterPro" id="IPR036047">
    <property type="entry name" value="F-box-like_dom_sf"/>
</dbReference>
<dbReference type="CTD" id="36378156"/>
<dbReference type="PROSITE" id="PS50181">
    <property type="entry name" value="FBOX"/>
    <property type="match status" value="1"/>
</dbReference>
<dbReference type="GeneID" id="36378156"/>
<reference evidence="4" key="2">
    <citation type="submission" date="2020-12" db="UniProtKB">
        <authorList>
            <consortium name="WormBaseParasite"/>
        </authorList>
    </citation>
    <scope>IDENTIFICATION</scope>
</reference>
<dbReference type="WormBase" id="SRAE_2000046800">
    <property type="protein sequence ID" value="SRP01783"/>
    <property type="gene ID" value="WBGene00260662"/>
</dbReference>
<dbReference type="AlphaFoldDB" id="A0A090L7T6"/>
<dbReference type="RefSeq" id="XP_024504992.1">
    <property type="nucleotide sequence ID" value="XM_024651301.1"/>
</dbReference>
<accession>A0A090L7T6</accession>
<dbReference type="WBParaSite" id="SRAE_2000046800.1">
    <property type="protein sequence ID" value="SRAE_2000046800.1"/>
    <property type="gene ID" value="WBGene00260662"/>
</dbReference>
<evidence type="ECO:0000313" key="3">
    <source>
        <dbReference type="Proteomes" id="UP000035682"/>
    </source>
</evidence>
<evidence type="ECO:0000313" key="5">
    <source>
        <dbReference type="WormBase" id="SRAE_2000046800"/>
    </source>
</evidence>
<organism evidence="2">
    <name type="scientific">Strongyloides ratti</name>
    <name type="common">Parasitic roundworm</name>
    <dbReference type="NCBI Taxonomy" id="34506"/>
    <lineage>
        <taxon>Eukaryota</taxon>
        <taxon>Metazoa</taxon>
        <taxon>Ecdysozoa</taxon>
        <taxon>Nematoda</taxon>
        <taxon>Chromadorea</taxon>
        <taxon>Rhabditida</taxon>
        <taxon>Tylenchina</taxon>
        <taxon>Panagrolaimomorpha</taxon>
        <taxon>Strongyloidoidea</taxon>
        <taxon>Strongyloididae</taxon>
        <taxon>Strongyloides</taxon>
    </lineage>
</organism>
<dbReference type="SMART" id="SM00256">
    <property type="entry name" value="FBOX"/>
    <property type="match status" value="1"/>
</dbReference>
<gene>
    <name evidence="2 4 5" type="ORF">SRAE_2000046800</name>
</gene>
<evidence type="ECO:0000313" key="2">
    <source>
        <dbReference type="EMBL" id="CEF65792.1"/>
    </source>
</evidence>
<dbReference type="Pfam" id="PF00646">
    <property type="entry name" value="F-box"/>
    <property type="match status" value="1"/>
</dbReference>